<dbReference type="PANTHER" id="PTHR37049:SF5">
    <property type="entry name" value="TAIL SPECIFIC PROTEASE DOMAIN-CONTAINING PROTEIN"/>
    <property type="match status" value="1"/>
</dbReference>
<dbReference type="InterPro" id="IPR029045">
    <property type="entry name" value="ClpP/crotonase-like_dom_sf"/>
</dbReference>
<dbReference type="SUPFAM" id="SSF52096">
    <property type="entry name" value="ClpP/crotonase"/>
    <property type="match status" value="1"/>
</dbReference>
<evidence type="ECO:0000256" key="1">
    <source>
        <dbReference type="SAM" id="SignalP"/>
    </source>
</evidence>
<dbReference type="Gene3D" id="3.90.226.10">
    <property type="entry name" value="2-enoyl-CoA Hydratase, Chain A, domain 1"/>
    <property type="match status" value="1"/>
</dbReference>
<dbReference type="GO" id="GO:0008236">
    <property type="term" value="F:serine-type peptidase activity"/>
    <property type="evidence" value="ECO:0007669"/>
    <property type="project" value="InterPro"/>
</dbReference>
<dbReference type="InterPro" id="IPR052766">
    <property type="entry name" value="S41A_metabolite_peptidase"/>
</dbReference>
<evidence type="ECO:0000313" key="5">
    <source>
        <dbReference type="Proteomes" id="UP000077248"/>
    </source>
</evidence>
<accession>A0A177DEP4</accession>
<name>A0A177DEP4_ALTAL</name>
<dbReference type="PANTHER" id="PTHR37049">
    <property type="entry name" value="PEPTIDASE S41 FAMILY PROTEIN"/>
    <property type="match status" value="1"/>
</dbReference>
<keyword evidence="5" id="KW-1185">Reference proteome</keyword>
<evidence type="ECO:0000259" key="3">
    <source>
        <dbReference type="Pfam" id="PF23658"/>
    </source>
</evidence>
<dbReference type="VEuPathDB" id="FungiDB:CC77DRAFT_1075284"/>
<dbReference type="STRING" id="5599.A0A177DEP4"/>
<organism evidence="4 5">
    <name type="scientific">Alternaria alternata</name>
    <name type="common">Alternaria rot fungus</name>
    <name type="synonym">Torula alternata</name>
    <dbReference type="NCBI Taxonomy" id="5599"/>
    <lineage>
        <taxon>Eukaryota</taxon>
        <taxon>Fungi</taxon>
        <taxon>Dikarya</taxon>
        <taxon>Ascomycota</taxon>
        <taxon>Pezizomycotina</taxon>
        <taxon>Dothideomycetes</taxon>
        <taxon>Pleosporomycetidae</taxon>
        <taxon>Pleosporales</taxon>
        <taxon>Pleosporineae</taxon>
        <taxon>Pleosporaceae</taxon>
        <taxon>Alternaria</taxon>
        <taxon>Alternaria sect. Alternaria</taxon>
        <taxon>Alternaria alternata complex</taxon>
    </lineage>
</organism>
<dbReference type="OMA" id="HTTHAKP"/>
<dbReference type="InterPro" id="IPR056186">
    <property type="entry name" value="PDZ_CPAF-rel"/>
</dbReference>
<dbReference type="Pfam" id="PF03572">
    <property type="entry name" value="Peptidase_S41"/>
    <property type="match status" value="1"/>
</dbReference>
<proteinExistence type="predicted"/>
<dbReference type="GO" id="GO:0006508">
    <property type="term" value="P:proteolysis"/>
    <property type="evidence" value="ECO:0007669"/>
    <property type="project" value="InterPro"/>
</dbReference>
<evidence type="ECO:0000259" key="2">
    <source>
        <dbReference type="Pfam" id="PF03572"/>
    </source>
</evidence>
<evidence type="ECO:0000313" key="4">
    <source>
        <dbReference type="EMBL" id="OAG17697.1"/>
    </source>
</evidence>
<dbReference type="KEGG" id="aalt:CC77DRAFT_1075284"/>
<dbReference type="Proteomes" id="UP000077248">
    <property type="component" value="Unassembled WGS sequence"/>
</dbReference>
<dbReference type="EMBL" id="KV441486">
    <property type="protein sequence ID" value="OAG17697.1"/>
    <property type="molecule type" value="Genomic_DNA"/>
</dbReference>
<sequence length="834" mass="91876">MSFIKLLGILYLSVYGSAKPLKGAFAPRQVEPPTGSPDAVSTACGDIIVAVNNDYTLFRASLVYECLQSIPFNPAVAIRFLDYYNMTLQFQSTLGYLKAPPVGYQQPPFDVNQALEEIKQNVTGAVYKNQYEFEAQLQLLVHQLRDTHVILNAGALSAFSFVGSFGLVSASVDGKQAPEVYLDEDLYEAWALEEYKASPVTHINGIDVIEYLESFAEQNSQGFLEPNADWNGIMDSPAMDIQGFSSTFQSAKLYPGNEALSDALNFTLKNGTVVESVWWALCVGCRETGPITTGGDFYNYFVLGFLPDSYREGEQWWPTMEDEVVPPTNDSDDGFNFTAILESYCTDGATSTQNWCMDSFGAYPNNPMTIQAHLLSIPSFFQDADDSSDFREAIHDFIGNASQNHASRVIIDLQQNYGGTVFLAYDTFRQFFPNLEPNGASRQRSQELSNILGEAYTEWWDQSGHNQPENYYWASNEWIVTNRINAATGKDFASWSEFYGPETSNGDNFSGSQQYNLSDADFNYAAFGDYPFGYDPDAPITNTSPPWAPQDIVILTDGLCASACAVFVEFMTYHAGVKTIVVGGQPKPGPMQAVGGTRGAASYSSDDLDYDFDSGLQYLPVDKPEVISQLPNRTDTGMWINYAGFTIRNQVRGTELTPLQFQYQAADCRIYYTLETVYNMTQLWSYTARAAWDDPTLCVQDSTGYPTARNETSAKLPPSATPAAPAVYDFSPSPFADNATFELLDGPSNRRSAGEITLCNSSCQCRDMEVTCSGRTKIVSACLPSCIAASNDPAGDCKGKGYFCSTIGVLQSKYNEKATSRGTNVVTYYGVCTL</sequence>
<keyword evidence="1" id="KW-0732">Signal</keyword>
<gene>
    <name evidence="4" type="ORF">CC77DRAFT_1075284</name>
</gene>
<dbReference type="Pfam" id="PF23658">
    <property type="entry name" value="PDZ_CPAF_rel"/>
    <property type="match status" value="1"/>
</dbReference>
<dbReference type="InterPro" id="IPR005151">
    <property type="entry name" value="Tail-specific_protease"/>
</dbReference>
<reference evidence="4 5" key="1">
    <citation type="submission" date="2016-05" db="EMBL/GenBank/DDBJ databases">
        <title>Comparative analysis of secretome profiles of manganese(II)-oxidizing ascomycete fungi.</title>
        <authorList>
            <consortium name="DOE Joint Genome Institute"/>
            <person name="Zeiner C.A."/>
            <person name="Purvine S.O."/>
            <person name="Zink E.M."/>
            <person name="Wu S."/>
            <person name="Pasa-Tolic L."/>
            <person name="Chaput D.L."/>
            <person name="Haridas S."/>
            <person name="Grigoriev I.V."/>
            <person name="Santelli C.M."/>
            <person name="Hansel C.M."/>
        </authorList>
    </citation>
    <scope>NUCLEOTIDE SEQUENCE [LARGE SCALE GENOMIC DNA]</scope>
    <source>
        <strain evidence="4 5">SRC1lrK2f</strain>
    </source>
</reference>
<feature type="chain" id="PRO_5008059338" evidence="1">
    <location>
        <begin position="19"/>
        <end position="834"/>
    </location>
</feature>
<feature type="domain" description="Tail specific protease" evidence="2">
    <location>
        <begin position="375"/>
        <end position="576"/>
    </location>
</feature>
<feature type="signal peptide" evidence="1">
    <location>
        <begin position="1"/>
        <end position="18"/>
    </location>
</feature>
<dbReference type="RefSeq" id="XP_018383118.1">
    <property type="nucleotide sequence ID" value="XM_018529226.1"/>
</dbReference>
<dbReference type="AlphaFoldDB" id="A0A177DEP4"/>
<feature type="domain" description="CPAF-like PDZ" evidence="3">
    <location>
        <begin position="161"/>
        <end position="281"/>
    </location>
</feature>
<protein>
    <submittedName>
        <fullName evidence="4">Uncharacterized protein</fullName>
    </submittedName>
</protein>
<dbReference type="GeneID" id="29114820"/>